<dbReference type="Pfam" id="PF00270">
    <property type="entry name" value="DEAD"/>
    <property type="match status" value="2"/>
</dbReference>
<dbReference type="EMBL" id="LXWW01000543">
    <property type="protein sequence ID" value="OAO12516.1"/>
    <property type="molecule type" value="Genomic_DNA"/>
</dbReference>
<dbReference type="GO" id="GO:1990904">
    <property type="term" value="C:ribonucleoprotein complex"/>
    <property type="evidence" value="ECO:0007669"/>
    <property type="project" value="UniProtKB-KW"/>
</dbReference>
<dbReference type="CDD" id="cd18019">
    <property type="entry name" value="DEXHc_Brr2_1"/>
    <property type="match status" value="1"/>
</dbReference>
<dbReference type="InterPro" id="IPR050474">
    <property type="entry name" value="Hel308_SKI2-like"/>
</dbReference>
<accession>A0A196S824</accession>
<keyword evidence="4 9" id="KW-0347">Helicase</keyword>
<reference evidence="9 10" key="1">
    <citation type="submission" date="2016-05" db="EMBL/GenBank/DDBJ databases">
        <title>Nuclear genome of Blastocystis sp. subtype 1 NandII.</title>
        <authorList>
            <person name="Gentekaki E."/>
            <person name="Curtis B."/>
            <person name="Stairs C."/>
            <person name="Eme L."/>
            <person name="Herman E."/>
            <person name="Klimes V."/>
            <person name="Arias M.C."/>
            <person name="Elias M."/>
            <person name="Hilliou F."/>
            <person name="Klute M."/>
            <person name="Malik S.-B."/>
            <person name="Pightling A."/>
            <person name="Rachubinski R."/>
            <person name="Salas D."/>
            <person name="Schlacht A."/>
            <person name="Suga H."/>
            <person name="Archibald J."/>
            <person name="Ball S.G."/>
            <person name="Clark G."/>
            <person name="Dacks J."/>
            <person name="Van Der Giezen M."/>
            <person name="Tsaousis A."/>
            <person name="Roger A."/>
        </authorList>
    </citation>
    <scope>NUCLEOTIDE SEQUENCE [LARGE SCALE GENOMIC DNA]</scope>
    <source>
        <strain evidence="10">ATCC 50177 / NandII</strain>
    </source>
</reference>
<dbReference type="FunFam" id="1.10.10.10:FF:000024">
    <property type="entry name" value="U5 small nuclear ribonucleoprotein helicase"/>
    <property type="match status" value="1"/>
</dbReference>
<comment type="caution">
    <text evidence="9">The sequence shown here is derived from an EMBL/GenBank/DDBJ whole genome shotgun (WGS) entry which is preliminary data.</text>
</comment>
<dbReference type="OrthoDB" id="5575at2759"/>
<evidence type="ECO:0000256" key="4">
    <source>
        <dbReference type="ARBA" id="ARBA00022806"/>
    </source>
</evidence>
<evidence type="ECO:0000259" key="8">
    <source>
        <dbReference type="PROSITE" id="PS51194"/>
    </source>
</evidence>
<dbReference type="InterPro" id="IPR036388">
    <property type="entry name" value="WH-like_DNA-bd_sf"/>
</dbReference>
<dbReference type="Gene3D" id="1.10.150.20">
    <property type="entry name" value="5' to 3' exonuclease, C-terminal subdomain"/>
    <property type="match status" value="1"/>
</dbReference>
<keyword evidence="9" id="KW-0687">Ribonucleoprotein</keyword>
<dbReference type="FunFam" id="3.40.50.300:FF:000102">
    <property type="entry name" value="RNA helicase, activating signal cointegrator 1"/>
    <property type="match status" value="1"/>
</dbReference>
<dbReference type="Pfam" id="PF02889">
    <property type="entry name" value="Sec63"/>
    <property type="match status" value="1"/>
</dbReference>
<dbReference type="GO" id="GO:0003676">
    <property type="term" value="F:nucleic acid binding"/>
    <property type="evidence" value="ECO:0007669"/>
    <property type="project" value="InterPro"/>
</dbReference>
<dbReference type="InterPro" id="IPR041094">
    <property type="entry name" value="Brr2_helicase_PWI"/>
</dbReference>
<dbReference type="SMART" id="SM00490">
    <property type="entry name" value="HELICc"/>
    <property type="match status" value="1"/>
</dbReference>
<dbReference type="FunFam" id="1.10.3380.10:FF:000001">
    <property type="entry name" value="U5 small nuclear ribonucleoprotein helicase"/>
    <property type="match status" value="1"/>
</dbReference>
<feature type="domain" description="Helicase ATP-binding" evidence="7">
    <location>
        <begin position="494"/>
        <end position="677"/>
    </location>
</feature>
<proteinExistence type="predicted"/>
<dbReference type="SUPFAM" id="SSF158702">
    <property type="entry name" value="Sec63 N-terminal domain-like"/>
    <property type="match status" value="1"/>
</dbReference>
<evidence type="ECO:0000256" key="6">
    <source>
        <dbReference type="SAM" id="MobiDB-lite"/>
    </source>
</evidence>
<keyword evidence="3" id="KW-0378">Hydrolase</keyword>
<keyword evidence="5" id="KW-0067">ATP-binding</keyword>
<dbReference type="InterPro" id="IPR004179">
    <property type="entry name" value="Sec63-dom"/>
</dbReference>
<dbReference type="GO" id="GO:0005524">
    <property type="term" value="F:ATP binding"/>
    <property type="evidence" value="ECO:0007669"/>
    <property type="project" value="UniProtKB-KW"/>
</dbReference>
<dbReference type="InterPro" id="IPR057842">
    <property type="entry name" value="WH_MER3"/>
</dbReference>
<sequence length="1648" mass="184948">MAERAIQERQYAYVNNSSQISQADKRSYGGRNEPNGMAESLAGRTLPRMGDRAVLVSDEVKKLHERKEQKKREKATTETYEQKRRRAGGMAINRNVKSVLTATDEYNSRIYHPKTAEMEVKYAQLLAIISKYYPDESGDIIADVANEVLSILKGDEVRGRQERVEAVLDKMNEREFGDLVELSKEITDFDVDLSSQLNKEEAVALNMDVESDEEVLDQEPDEPDESDGEEAAMGEHLASTRAGEAEEEEEGDVKVAEIDAYWLQRQINEYEKNPEKSALVAEQVLAILQSEDEREENRLMELIGMEHVELISRLLNNRQKIVYTLRWRQAASEEEKEAVRRDILNDSSVNGAALLRALQGGRAKGDALAHGAQSRLKARPEKEEEQRLLEEERQALSMEAVVPKPHKTLNLADLEFAAGGHLMSKKTFKLPEGTHKILKPGWEEVHVPAAANKYSDTAFLNSHHLVAVEEMPEWFRKGFEGVSKLNLVQSRVYECAMLSSENMLLCAPTGAGKTNVALMAILHEMWLHRREDGSVDLDKFKIVYVAPMKALVKEMVDSFGRKLKPYGVKVRELSGDVNLTKEEISDTQLIITTPEKWDIITRKSGDRTYTQLVRLIIIDEIHLLHDDRGPVLESLVARTVRQVELSQDMVRLVGLSATLPNYQDVAAFLRVDEAKGLFHFDSSYRPVGLEQQFIGVTEKSSLKCMKLMNEICYQKVMDKAGKKQVLVFVHSRKETAKTAHFLLDQAVEKDQHSLFFPSEVAHKELEEAVKGYAIKNDDLKQLLPAGFAIHHAGLCRSDRTAVEELFGRGLIQVLVSTMTLAWGVNLPAHTVIIKGTQMYSPEKSAWVELSPQDVLQMLGRAGRPQFEKCGEGIIITKSAELQYYLSLLNAQLPIESQFIKKLADNLNAEIVMGTVTNVAEAVSWLGYTYLYVRMLKNPVLYGCDEATLRADPTLLQYRVDLIHSAASTLAKNALIKYDVKTGLFESTGLGRIASYYYLTNASVATYNQYLKPNMTEVELFRIFSMSSEFSQIVVRPEEKLELDMLMKKVPMPIRETVENPCAKVNVLLQAYISRVKLEKFAMACDMVYVTQSAGRILRALFEIALLNGWSSLAQRCLTFCKMVSHQQWATQSPLRQFNKLPPAILKRLDNKPISFDRYYDMTAPDFDELVAGKEHIKNIGAKIEKLVHKMPRLAAEATILPITRSVLSVELALTPDFVYDETVHGGSQGFHLLIEDSDGEQILYYQYWVLKKKYAQETQYVNFIIPLIEPMPPHYYLRICSDTWLKAETTHLISFRSLILPEKFPPHTELLDLQPLPLHALNNEAFERVLGGTLTTFNPIQTQVFSTVYESDANVLVAARSGAGKGVIGELALLRLFATQPGAKALYVCPVKAVCEQKRARWQALFAPLEKTVGVLSGDAREDTATLAACDVVIALPEHLDAYTNRGLHMKLIQQIHLVLIDKLHMIGSADGHLLEIAISRLRAMEAQTKADPAARFHLKFRYVALSACLANARAVAGWLGVDKGLFSFHSSVKVNPVQVRVQSFDVNHAGMRLLAMSKPVFQSVAALAADKAALVFVPSRKQAQMTAIDILTFVSVTSRPRRFNHIPEEKMEGVLSHVVDPALKTVLAAGVAFYFKVCDEGVMNGGA</sequence>
<dbReference type="Proteomes" id="UP000078348">
    <property type="component" value="Unassembled WGS sequence"/>
</dbReference>
<dbReference type="GO" id="GO:0016787">
    <property type="term" value="F:hydrolase activity"/>
    <property type="evidence" value="ECO:0007669"/>
    <property type="project" value="UniProtKB-KW"/>
</dbReference>
<dbReference type="InterPro" id="IPR035892">
    <property type="entry name" value="C2_domain_sf"/>
</dbReference>
<dbReference type="InterPro" id="IPR001650">
    <property type="entry name" value="Helicase_C-like"/>
</dbReference>
<feature type="region of interest" description="Disordered" evidence="6">
    <location>
        <begin position="208"/>
        <end position="252"/>
    </location>
</feature>
<dbReference type="SUPFAM" id="SSF52540">
    <property type="entry name" value="P-loop containing nucleoside triphosphate hydrolases"/>
    <property type="match status" value="2"/>
</dbReference>
<feature type="region of interest" description="Disordered" evidence="6">
    <location>
        <begin position="61"/>
        <end position="83"/>
    </location>
</feature>
<dbReference type="InterPro" id="IPR027417">
    <property type="entry name" value="P-loop_NTPase"/>
</dbReference>
<dbReference type="GO" id="GO:0005634">
    <property type="term" value="C:nucleus"/>
    <property type="evidence" value="ECO:0007669"/>
    <property type="project" value="TreeGrafter"/>
</dbReference>
<dbReference type="Gene3D" id="1.10.10.10">
    <property type="entry name" value="Winged helix-like DNA-binding domain superfamily/Winged helix DNA-binding domain"/>
    <property type="match status" value="1"/>
</dbReference>
<evidence type="ECO:0000256" key="3">
    <source>
        <dbReference type="ARBA" id="ARBA00022801"/>
    </source>
</evidence>
<dbReference type="PROSITE" id="PS51192">
    <property type="entry name" value="HELICASE_ATP_BIND_1"/>
    <property type="match status" value="2"/>
</dbReference>
<dbReference type="GO" id="GO:0006397">
    <property type="term" value="P:mRNA processing"/>
    <property type="evidence" value="ECO:0007669"/>
    <property type="project" value="UniProtKB-ARBA"/>
</dbReference>
<dbReference type="InterPro" id="IPR036390">
    <property type="entry name" value="WH_DNA-bd_sf"/>
</dbReference>
<dbReference type="Gene3D" id="3.40.50.300">
    <property type="entry name" value="P-loop containing nucleotide triphosphate hydrolases"/>
    <property type="match status" value="4"/>
</dbReference>
<dbReference type="FunFam" id="3.40.50.300:FF:000062">
    <property type="entry name" value="U5 small nuclear ribonucleoprotein helicase"/>
    <property type="match status" value="1"/>
</dbReference>
<feature type="domain" description="Helicase C-terminal" evidence="8">
    <location>
        <begin position="688"/>
        <end position="922"/>
    </location>
</feature>
<dbReference type="Gene3D" id="2.60.40.150">
    <property type="entry name" value="C2 domain"/>
    <property type="match status" value="1"/>
</dbReference>
<dbReference type="SMART" id="SM00487">
    <property type="entry name" value="DEXDc"/>
    <property type="match status" value="2"/>
</dbReference>
<dbReference type="Gene3D" id="1.10.3380.10">
    <property type="entry name" value="Sec63 N-terminal domain-like domain"/>
    <property type="match status" value="1"/>
</dbReference>
<dbReference type="CDD" id="cd18795">
    <property type="entry name" value="SF2_C_Ski2"/>
    <property type="match status" value="1"/>
</dbReference>
<organism evidence="9 10">
    <name type="scientific">Blastocystis sp. subtype 1 (strain ATCC 50177 / NandII)</name>
    <dbReference type="NCBI Taxonomy" id="478820"/>
    <lineage>
        <taxon>Eukaryota</taxon>
        <taxon>Sar</taxon>
        <taxon>Stramenopiles</taxon>
        <taxon>Bigyra</taxon>
        <taxon>Opalozoa</taxon>
        <taxon>Opalinata</taxon>
        <taxon>Blastocystidae</taxon>
        <taxon>Blastocystis</taxon>
    </lineage>
</organism>
<evidence type="ECO:0000256" key="1">
    <source>
        <dbReference type="ARBA" id="ARBA00022737"/>
    </source>
</evidence>
<dbReference type="PANTHER" id="PTHR47961:SF4">
    <property type="entry name" value="ACTIVATING SIGNAL COINTEGRATOR 1 COMPLEX SUBUNIT 3"/>
    <property type="match status" value="1"/>
</dbReference>
<feature type="domain" description="Helicase ATP-binding" evidence="7">
    <location>
        <begin position="1346"/>
        <end position="1528"/>
    </location>
</feature>
<feature type="region of interest" description="Disordered" evidence="6">
    <location>
        <begin position="365"/>
        <end position="384"/>
    </location>
</feature>
<gene>
    <name evidence="9" type="ORF">AV274_5872</name>
</gene>
<dbReference type="InterPro" id="IPR011545">
    <property type="entry name" value="DEAD/DEAH_box_helicase_dom"/>
</dbReference>
<evidence type="ECO:0000313" key="10">
    <source>
        <dbReference type="Proteomes" id="UP000078348"/>
    </source>
</evidence>
<evidence type="ECO:0000256" key="5">
    <source>
        <dbReference type="ARBA" id="ARBA00022840"/>
    </source>
</evidence>
<dbReference type="SUPFAM" id="SSF46785">
    <property type="entry name" value="Winged helix' DNA-binding domain"/>
    <property type="match status" value="1"/>
</dbReference>
<protein>
    <submittedName>
        <fullName evidence="9">U5 small nuclear ribonucleoprotein helicase</fullName>
    </submittedName>
</protein>
<name>A0A196S824_BLAHN</name>
<evidence type="ECO:0000259" key="7">
    <source>
        <dbReference type="PROSITE" id="PS51192"/>
    </source>
</evidence>
<dbReference type="InterPro" id="IPR014001">
    <property type="entry name" value="Helicase_ATP-bd"/>
</dbReference>
<feature type="region of interest" description="Disordered" evidence="6">
    <location>
        <begin position="1"/>
        <end position="44"/>
    </location>
</feature>
<feature type="compositionally biased region" description="Basic and acidic residues" evidence="6">
    <location>
        <begin position="61"/>
        <end position="82"/>
    </location>
</feature>
<dbReference type="STRING" id="478820.A0A196S824"/>
<dbReference type="Pfam" id="PF23445">
    <property type="entry name" value="WHD_SNRNP200"/>
    <property type="match status" value="1"/>
</dbReference>
<dbReference type="PROSITE" id="PS51194">
    <property type="entry name" value="HELICASE_CTER"/>
    <property type="match status" value="1"/>
</dbReference>
<keyword evidence="10" id="KW-1185">Reference proteome</keyword>
<feature type="compositionally biased region" description="Acidic residues" evidence="6">
    <location>
        <begin position="209"/>
        <end position="232"/>
    </location>
</feature>
<keyword evidence="2" id="KW-0547">Nucleotide-binding</keyword>
<dbReference type="GO" id="GO:0004386">
    <property type="term" value="F:helicase activity"/>
    <property type="evidence" value="ECO:0007669"/>
    <property type="project" value="UniProtKB-KW"/>
</dbReference>
<dbReference type="Pfam" id="PF00271">
    <property type="entry name" value="Helicase_C"/>
    <property type="match status" value="1"/>
</dbReference>
<dbReference type="SMART" id="SM00973">
    <property type="entry name" value="Sec63"/>
    <property type="match status" value="1"/>
</dbReference>
<dbReference type="Pfam" id="PF18149">
    <property type="entry name" value="Helicase_PWI"/>
    <property type="match status" value="1"/>
</dbReference>
<keyword evidence="1" id="KW-0677">Repeat</keyword>
<evidence type="ECO:0000256" key="2">
    <source>
        <dbReference type="ARBA" id="ARBA00022741"/>
    </source>
</evidence>
<dbReference type="PANTHER" id="PTHR47961">
    <property type="entry name" value="DNA POLYMERASE THETA, PUTATIVE (AFU_ORTHOLOGUE AFUA_1G05260)-RELATED"/>
    <property type="match status" value="1"/>
</dbReference>
<dbReference type="FunFam" id="2.60.40.150:FF:000004">
    <property type="entry name" value="RNA helicase, activating signal cointegrator 1"/>
    <property type="match status" value="1"/>
</dbReference>
<feature type="compositionally biased region" description="Polar residues" evidence="6">
    <location>
        <begin position="13"/>
        <end position="22"/>
    </location>
</feature>
<evidence type="ECO:0000313" key="9">
    <source>
        <dbReference type="EMBL" id="OAO12516.1"/>
    </source>
</evidence>